<accession>A0ABW4RXZ4</accession>
<name>A0ABW4RXZ4_9ACTN</name>
<sequence length="180" mass="19733">MMQARVDACASMAMLLRAYGCVANIELAPGWAMLTPSHRTDNVPEDAIGSWGVWTADGTALMTREDLGCSAAGDDADLTLFQSCLPAYLDPRVAVLVHASCVALGPVFSALLDLEDDAPEHWEIALRVVCWMARERRRLSPRMHLACLSVTVGDATGEMQDMDGYISRFIEGEREKEENK</sequence>
<protein>
    <submittedName>
        <fullName evidence="1">Uncharacterized protein</fullName>
    </submittedName>
</protein>
<evidence type="ECO:0000313" key="2">
    <source>
        <dbReference type="Proteomes" id="UP001597326"/>
    </source>
</evidence>
<comment type="caution">
    <text evidence="1">The sequence shown here is derived from an EMBL/GenBank/DDBJ whole genome shotgun (WGS) entry which is preliminary data.</text>
</comment>
<dbReference type="Proteomes" id="UP001597326">
    <property type="component" value="Unassembled WGS sequence"/>
</dbReference>
<organism evidence="1 2">
    <name type="scientific">Luteococcus peritonei</name>
    <dbReference type="NCBI Taxonomy" id="88874"/>
    <lineage>
        <taxon>Bacteria</taxon>
        <taxon>Bacillati</taxon>
        <taxon>Actinomycetota</taxon>
        <taxon>Actinomycetes</taxon>
        <taxon>Propionibacteriales</taxon>
        <taxon>Propionibacteriaceae</taxon>
        <taxon>Luteococcus</taxon>
    </lineage>
</organism>
<dbReference type="RefSeq" id="WP_343873313.1">
    <property type="nucleotide sequence ID" value="NZ_BAAAIX010000015.1"/>
</dbReference>
<dbReference type="EMBL" id="JBHUFZ010000018">
    <property type="protein sequence ID" value="MFD1890298.1"/>
    <property type="molecule type" value="Genomic_DNA"/>
</dbReference>
<gene>
    <name evidence="1" type="ORF">ACFSCS_08905</name>
</gene>
<reference evidence="2" key="1">
    <citation type="journal article" date="2019" name="Int. J. Syst. Evol. Microbiol.">
        <title>The Global Catalogue of Microorganisms (GCM) 10K type strain sequencing project: providing services to taxonomists for standard genome sequencing and annotation.</title>
        <authorList>
            <consortium name="The Broad Institute Genomics Platform"/>
            <consortium name="The Broad Institute Genome Sequencing Center for Infectious Disease"/>
            <person name="Wu L."/>
            <person name="Ma J."/>
        </authorList>
    </citation>
    <scope>NUCLEOTIDE SEQUENCE [LARGE SCALE GENOMIC DNA]</scope>
    <source>
        <strain evidence="2">CAIM 431</strain>
    </source>
</reference>
<proteinExistence type="predicted"/>
<evidence type="ECO:0000313" key="1">
    <source>
        <dbReference type="EMBL" id="MFD1890298.1"/>
    </source>
</evidence>
<keyword evidence="2" id="KW-1185">Reference proteome</keyword>